<sequence length="141" mass="14538">MKESPEMVMIDALLLAGQRLADALRAENEALVSLDMPRAAGLASAKLQASDAFAAAYAAATRTGSKAAGPARQSAEEMAARLQRLGEENRALLERAIGIQAKVIETIATAALPKSNSPGYSALGRPGAARQPPPLAMATKA</sequence>
<evidence type="ECO:0000313" key="2">
    <source>
        <dbReference type="EMBL" id="MCO6415991.1"/>
    </source>
</evidence>
<keyword evidence="3" id="KW-1185">Reference proteome</keyword>
<evidence type="ECO:0008006" key="4">
    <source>
        <dbReference type="Google" id="ProtNLM"/>
    </source>
</evidence>
<evidence type="ECO:0000313" key="3">
    <source>
        <dbReference type="Proteomes" id="UP001523392"/>
    </source>
</evidence>
<reference evidence="2 3" key="1">
    <citation type="submission" date="2021-12" db="EMBL/GenBank/DDBJ databases">
        <title>Siccirubricoccus leaddurans sp. nov., a high concentration Zn2+ tolerance bacterium.</title>
        <authorList>
            <person name="Cao Y."/>
        </authorList>
    </citation>
    <scope>NUCLEOTIDE SEQUENCE [LARGE SCALE GENOMIC DNA]</scope>
    <source>
        <strain evidence="2 3">KC 17139</strain>
    </source>
</reference>
<organism evidence="2 3">
    <name type="scientific">Siccirubricoccus soli</name>
    <dbReference type="NCBI Taxonomy" id="2899147"/>
    <lineage>
        <taxon>Bacteria</taxon>
        <taxon>Pseudomonadati</taxon>
        <taxon>Pseudomonadota</taxon>
        <taxon>Alphaproteobacteria</taxon>
        <taxon>Acetobacterales</taxon>
        <taxon>Roseomonadaceae</taxon>
        <taxon>Siccirubricoccus</taxon>
    </lineage>
</organism>
<dbReference type="EMBL" id="JAFIRR010000043">
    <property type="protein sequence ID" value="MCO6415991.1"/>
    <property type="molecule type" value="Genomic_DNA"/>
</dbReference>
<evidence type="ECO:0000256" key="1">
    <source>
        <dbReference type="SAM" id="MobiDB-lite"/>
    </source>
</evidence>
<feature type="region of interest" description="Disordered" evidence="1">
    <location>
        <begin position="115"/>
        <end position="141"/>
    </location>
</feature>
<proteinExistence type="predicted"/>
<protein>
    <recommendedName>
        <fullName evidence="4">Flagellar protein FlgN</fullName>
    </recommendedName>
</protein>
<name>A0ABT1D244_9PROT</name>
<dbReference type="SUPFAM" id="SSF140566">
    <property type="entry name" value="FlgN-like"/>
    <property type="match status" value="1"/>
</dbReference>
<accession>A0ABT1D244</accession>
<comment type="caution">
    <text evidence="2">The sequence shown here is derived from an EMBL/GenBank/DDBJ whole genome shotgun (WGS) entry which is preliminary data.</text>
</comment>
<dbReference type="Proteomes" id="UP001523392">
    <property type="component" value="Unassembled WGS sequence"/>
</dbReference>
<dbReference type="RefSeq" id="WP_252952601.1">
    <property type="nucleotide sequence ID" value="NZ_JAFIRR010000043.1"/>
</dbReference>
<dbReference type="InterPro" id="IPR036679">
    <property type="entry name" value="FlgN-like_sf"/>
</dbReference>
<gene>
    <name evidence="2" type="ORF">JYK14_07355</name>
</gene>